<dbReference type="Pfam" id="PF07647">
    <property type="entry name" value="SAM_2"/>
    <property type="match status" value="1"/>
</dbReference>
<proteinExistence type="predicted"/>
<dbReference type="SMART" id="SM00454">
    <property type="entry name" value="SAM"/>
    <property type="match status" value="1"/>
</dbReference>
<dbReference type="Gene3D" id="1.10.150.50">
    <property type="entry name" value="Transcription Factor, Ets-1"/>
    <property type="match status" value="1"/>
</dbReference>
<evidence type="ECO:0000256" key="1">
    <source>
        <dbReference type="SAM" id="Coils"/>
    </source>
</evidence>
<dbReference type="PROSITE" id="PS50105">
    <property type="entry name" value="SAM_DOMAIN"/>
    <property type="match status" value="1"/>
</dbReference>
<feature type="domain" description="SAM" evidence="2">
    <location>
        <begin position="16"/>
        <end position="79"/>
    </location>
</feature>
<feature type="coiled-coil region" evidence="1">
    <location>
        <begin position="162"/>
        <end position="258"/>
    </location>
</feature>
<keyword evidence="1" id="KW-0175">Coiled coil</keyword>
<reference evidence="4" key="1">
    <citation type="submission" date="2025-08" db="UniProtKB">
        <authorList>
            <consortium name="RefSeq"/>
        </authorList>
    </citation>
    <scope>IDENTIFICATION</scope>
    <source>
        <tissue evidence="4">Tentacle</tissue>
    </source>
</reference>
<name>A0A6P8HIN5_ACTTE</name>
<dbReference type="OrthoDB" id="5974715at2759"/>
<accession>A0A6P8HIN5</accession>
<evidence type="ECO:0000259" key="2">
    <source>
        <dbReference type="PROSITE" id="PS50105"/>
    </source>
</evidence>
<dbReference type="KEGG" id="aten:116292510"/>
<dbReference type="InterPro" id="IPR013761">
    <property type="entry name" value="SAM/pointed_sf"/>
</dbReference>
<dbReference type="AlphaFoldDB" id="A0A6P8HIN5"/>
<dbReference type="InParanoid" id="A0A6P8HIN5"/>
<keyword evidence="3" id="KW-1185">Reference proteome</keyword>
<dbReference type="SUPFAM" id="SSF47769">
    <property type="entry name" value="SAM/Pointed domain"/>
    <property type="match status" value="1"/>
</dbReference>
<evidence type="ECO:0000313" key="3">
    <source>
        <dbReference type="Proteomes" id="UP000515163"/>
    </source>
</evidence>
<dbReference type="RefSeq" id="XP_031555711.1">
    <property type="nucleotide sequence ID" value="XM_031699851.1"/>
</dbReference>
<dbReference type="Proteomes" id="UP000515163">
    <property type="component" value="Unplaced"/>
</dbReference>
<sequence length="426" mass="49305">MATIFIRRRPDSVMEWEIEDVLDWLIEFQLERFCKRFQSHLITGPILLQMDDLLLDDLQINSIAERQVLLAESRRLCLHELELVDRALEYKQKLEEIPKSKRDGNTIKDIKGISSHPDQLEKAFVENDMSTYRTTDENVKRNPAAACLGKADEVATRATLMVTILSQENSSLREQLQKSSKKDLCINKLQKEISQLKSENYHLRSKAHALEMENKNVLDELREISEKYEKIRNCKDIIDKLKQENIFLQDKFQAFKCKTIERELMRSFCHGIKNDNSCSLQNSHVEDCHSDCKQEENDLHLINKVYTANKRCAELEDTIRRLYAELLLTEHGKKYLESPNACIDKAEEEQAPSEPEWPSLIGRLPTKDAILEKSDEQGLGIVNRLTTQGLPTDSDEDIWRIQSINSNSSLKGFGGSDDLVFHKWNV</sequence>
<evidence type="ECO:0000313" key="4">
    <source>
        <dbReference type="RefSeq" id="XP_031555711.1"/>
    </source>
</evidence>
<dbReference type="GeneID" id="116292510"/>
<gene>
    <name evidence="4" type="primary">LOC116292510</name>
</gene>
<organism evidence="3 4">
    <name type="scientific">Actinia tenebrosa</name>
    <name type="common">Australian red waratah sea anemone</name>
    <dbReference type="NCBI Taxonomy" id="6105"/>
    <lineage>
        <taxon>Eukaryota</taxon>
        <taxon>Metazoa</taxon>
        <taxon>Cnidaria</taxon>
        <taxon>Anthozoa</taxon>
        <taxon>Hexacorallia</taxon>
        <taxon>Actiniaria</taxon>
        <taxon>Actiniidae</taxon>
        <taxon>Actinia</taxon>
    </lineage>
</organism>
<protein>
    <submittedName>
        <fullName evidence="4">Uncharacterized protein LOC116292510 isoform X1</fullName>
    </submittedName>
</protein>
<dbReference type="InterPro" id="IPR001660">
    <property type="entry name" value="SAM"/>
</dbReference>